<dbReference type="Pfam" id="PF22974">
    <property type="entry name" value="DUF7029"/>
    <property type="match status" value="1"/>
</dbReference>
<dbReference type="InterPro" id="IPR054293">
    <property type="entry name" value="DUF7029"/>
</dbReference>
<feature type="signal peptide" evidence="1">
    <location>
        <begin position="1"/>
        <end position="16"/>
    </location>
</feature>
<dbReference type="GeneID" id="63837988"/>
<dbReference type="Proteomes" id="UP000803844">
    <property type="component" value="Unassembled WGS sequence"/>
</dbReference>
<evidence type="ECO:0000313" key="4">
    <source>
        <dbReference type="Proteomes" id="UP000803844"/>
    </source>
</evidence>
<name>A0A9P5CL20_CRYP1</name>
<accession>A0A9P5CL20</accession>
<dbReference type="AlphaFoldDB" id="A0A9P5CL20"/>
<evidence type="ECO:0000256" key="1">
    <source>
        <dbReference type="SAM" id="SignalP"/>
    </source>
</evidence>
<sequence length="458" mass="47937">MAAALAMLALTGSALAAPSPRLVARQDSDPATTGNVTLAPVTVTSDDADSFAPQYNTSLPYGTDESFVSVGLTTTHGNVLLEGLTSVVSVTCAADAVSIVFDSADNLDAAYSAWSPFPYLLFTTNHMGDCDSELERGFFVADSFTTDASALTLVAGAQKTDVSSVASYIRTDFNGLPFLLDTSETKRSLGSVTFSPAPLNFNTSLVVNDTTLYSDDFFTADVSGSLNLSITVGGTLVYNVLKSELESLEAYLETNTTSELVLGLDFAIPYNQTFAYSFNAGSSTVEIPGLLSFGPTIGFEIGAVVEADAAVDVTLTLGSEIENGTFTLDYTGNLSYSGSWEPTFSVGVSVSEAAGVSATPFVESNFDLAFSLLNGTRQVSGGIAPRSSFPTEISLDAEESIGSSGVPTVTDKGDAACTDGVEVVSVFDFGLDAYVTGKWDDEYQFNVSVPVLDQCLSW</sequence>
<comment type="caution">
    <text evidence="3">The sequence shown here is derived from an EMBL/GenBank/DDBJ whole genome shotgun (WGS) entry which is preliminary data.</text>
</comment>
<gene>
    <name evidence="3" type="ORF">M406DRAFT_333631</name>
</gene>
<organism evidence="3 4">
    <name type="scientific">Cryphonectria parasitica (strain ATCC 38755 / EP155)</name>
    <dbReference type="NCBI Taxonomy" id="660469"/>
    <lineage>
        <taxon>Eukaryota</taxon>
        <taxon>Fungi</taxon>
        <taxon>Dikarya</taxon>
        <taxon>Ascomycota</taxon>
        <taxon>Pezizomycotina</taxon>
        <taxon>Sordariomycetes</taxon>
        <taxon>Sordariomycetidae</taxon>
        <taxon>Diaporthales</taxon>
        <taxon>Cryphonectriaceae</taxon>
        <taxon>Cryphonectria-Endothia species complex</taxon>
        <taxon>Cryphonectria</taxon>
    </lineage>
</organism>
<protein>
    <recommendedName>
        <fullName evidence="2">DUF7029 domain-containing protein</fullName>
    </recommendedName>
</protein>
<reference evidence="3" key="1">
    <citation type="journal article" date="2020" name="Phytopathology">
        <title>Genome sequence of the chestnut blight fungus Cryphonectria parasitica EP155: A fundamental resource for an archetypical invasive plant pathogen.</title>
        <authorList>
            <person name="Crouch J.A."/>
            <person name="Dawe A."/>
            <person name="Aerts A."/>
            <person name="Barry K."/>
            <person name="Churchill A.C.L."/>
            <person name="Grimwood J."/>
            <person name="Hillman B."/>
            <person name="Milgroom M.G."/>
            <person name="Pangilinan J."/>
            <person name="Smith M."/>
            <person name="Salamov A."/>
            <person name="Schmutz J."/>
            <person name="Yadav J."/>
            <person name="Grigoriev I.V."/>
            <person name="Nuss D."/>
        </authorList>
    </citation>
    <scope>NUCLEOTIDE SEQUENCE</scope>
    <source>
        <strain evidence="3">EP155</strain>
    </source>
</reference>
<dbReference type="EMBL" id="MU032351">
    <property type="protein sequence ID" value="KAF3761571.1"/>
    <property type="molecule type" value="Genomic_DNA"/>
</dbReference>
<evidence type="ECO:0000313" key="3">
    <source>
        <dbReference type="EMBL" id="KAF3761571.1"/>
    </source>
</evidence>
<feature type="chain" id="PRO_5040469344" description="DUF7029 domain-containing protein" evidence="1">
    <location>
        <begin position="17"/>
        <end position="458"/>
    </location>
</feature>
<proteinExistence type="predicted"/>
<feature type="domain" description="DUF7029" evidence="2">
    <location>
        <begin position="74"/>
        <end position="168"/>
    </location>
</feature>
<dbReference type="RefSeq" id="XP_040772550.1">
    <property type="nucleotide sequence ID" value="XM_040920859.1"/>
</dbReference>
<keyword evidence="4" id="KW-1185">Reference proteome</keyword>
<evidence type="ECO:0000259" key="2">
    <source>
        <dbReference type="Pfam" id="PF22974"/>
    </source>
</evidence>
<keyword evidence="1" id="KW-0732">Signal</keyword>
<dbReference type="OrthoDB" id="160645at2759"/>